<dbReference type="SMART" id="SM00827">
    <property type="entry name" value="PKS_AT"/>
    <property type="match status" value="4"/>
</dbReference>
<dbReference type="InterPro" id="IPR057326">
    <property type="entry name" value="KR_dom"/>
</dbReference>
<dbReference type="Gene3D" id="1.10.1200.10">
    <property type="entry name" value="ACP-like"/>
    <property type="match status" value="4"/>
</dbReference>
<dbReference type="InterPro" id="IPR015083">
    <property type="entry name" value="NorB/c/GfsB-D-like_docking"/>
</dbReference>
<accession>A0A940WJM1</accession>
<dbReference type="Pfam" id="PF14765">
    <property type="entry name" value="PS-DH"/>
    <property type="match status" value="4"/>
</dbReference>
<keyword evidence="15" id="KW-1185">Reference proteome</keyword>
<dbReference type="Pfam" id="PF08659">
    <property type="entry name" value="KR"/>
    <property type="match status" value="4"/>
</dbReference>
<evidence type="ECO:0000259" key="13">
    <source>
        <dbReference type="PROSITE" id="PS52019"/>
    </source>
</evidence>
<keyword evidence="3" id="KW-0596">Phosphopantetheine</keyword>
<dbReference type="Gene3D" id="3.40.47.10">
    <property type="match status" value="4"/>
</dbReference>
<evidence type="ECO:0000313" key="14">
    <source>
        <dbReference type="EMBL" id="MBP2706924.1"/>
    </source>
</evidence>
<dbReference type="SUPFAM" id="SSF51735">
    <property type="entry name" value="NAD(P)-binding Rossmann-fold domains"/>
    <property type="match status" value="8"/>
</dbReference>
<feature type="active site" description="Proton donor; for dehydratase activity" evidence="9">
    <location>
        <position position="6046"/>
    </location>
</feature>
<dbReference type="Pfam" id="PF22953">
    <property type="entry name" value="SpnB_Rossmann"/>
    <property type="match status" value="2"/>
</dbReference>
<dbReference type="PANTHER" id="PTHR43775">
    <property type="entry name" value="FATTY ACID SYNTHASE"/>
    <property type="match status" value="1"/>
</dbReference>
<dbReference type="InterPro" id="IPR001227">
    <property type="entry name" value="Ac_transferase_dom_sf"/>
</dbReference>
<feature type="region of interest" description="C-terminal hotdog fold" evidence="9">
    <location>
        <begin position="2702"/>
        <end position="2837"/>
    </location>
</feature>
<dbReference type="GO" id="GO:0004315">
    <property type="term" value="F:3-oxoacyl-[acyl-carrier-protein] synthase activity"/>
    <property type="evidence" value="ECO:0007669"/>
    <property type="project" value="InterPro"/>
</dbReference>
<evidence type="ECO:0000256" key="10">
    <source>
        <dbReference type="SAM" id="MobiDB-lite"/>
    </source>
</evidence>
<feature type="domain" description="Ketosynthase family 3 (KS3)" evidence="12">
    <location>
        <begin position="3344"/>
        <end position="3768"/>
    </location>
</feature>
<evidence type="ECO:0000256" key="4">
    <source>
        <dbReference type="ARBA" id="ARBA00022553"/>
    </source>
</evidence>
<dbReference type="SUPFAM" id="SSF52151">
    <property type="entry name" value="FabD/lysophospholipase-like"/>
    <property type="match status" value="4"/>
</dbReference>
<feature type="domain" description="PKS/mFAS DH" evidence="13">
    <location>
        <begin position="5849"/>
        <end position="6124"/>
    </location>
</feature>
<feature type="region of interest" description="Disordered" evidence="10">
    <location>
        <begin position="1014"/>
        <end position="1050"/>
    </location>
</feature>
<evidence type="ECO:0000256" key="2">
    <source>
        <dbReference type="ARBA" id="ARBA00004792"/>
    </source>
</evidence>
<keyword evidence="8" id="KW-0012">Acyltransferase</keyword>
<feature type="domain" description="Carrier" evidence="11">
    <location>
        <begin position="6602"/>
        <end position="6677"/>
    </location>
</feature>
<evidence type="ECO:0000256" key="1">
    <source>
        <dbReference type="ARBA" id="ARBA00001957"/>
    </source>
</evidence>
<feature type="domain" description="PKS/mFAS DH" evidence="13">
    <location>
        <begin position="914"/>
        <end position="1196"/>
    </location>
</feature>
<keyword evidence="5" id="KW-0808">Transferase</keyword>
<dbReference type="GO" id="GO:0031177">
    <property type="term" value="F:phosphopantetheine binding"/>
    <property type="evidence" value="ECO:0007669"/>
    <property type="project" value="InterPro"/>
</dbReference>
<keyword evidence="4" id="KW-0597">Phosphoprotein</keyword>
<dbReference type="Pfam" id="PF21089">
    <property type="entry name" value="PKS_DH_N"/>
    <property type="match status" value="4"/>
</dbReference>
<comment type="caution">
    <text evidence="14">The sequence shown here is derived from an EMBL/GenBank/DDBJ whole genome shotgun (WGS) entry which is preliminary data.</text>
</comment>
<dbReference type="Pfam" id="PF02801">
    <property type="entry name" value="Ketoacyl-synt_C"/>
    <property type="match status" value="4"/>
</dbReference>
<feature type="active site" description="Proton acceptor; for dehydratase activity" evidence="9">
    <location>
        <position position="5881"/>
    </location>
</feature>
<sequence length="6763" mass="697939">MTTAGTTTGTTAGESAGTEEKYLAYLKRAAADLRAARRRVEELEYRGTEPLAIIAMSCRFPGGIEGPEDLWRLVASGSDAIGAPPADRGWDIDGLYDHESGELDRRARLEGGFLHDAAGFDADLFGISPREALAMDPQQRLLLEATWEAFERAGFDPTQVPFPRTGVFAGVMYHDYGSRPLDLPDGVASYLGNGNSGSVASGRIAYTFGLEGPAVTVDTACSSSLVALHLAGQALRNGECDLALAGGVTVMATPTTFVEFSRQGGLAADGRCKSFAAAADGTGWGEGVGLLLLERLSDARRLGHPILAVVRGSAVNQDGASSGLTAPNGPSQQRVIRAALASAGLTPQDVDAVEAHGTGTRLGDPIEAQALLATYGRDRSGEPLWLGSVKSNLGHTQAAAGVAGVIKMVQAIRHGVLPKTLHVDAPSPQVDWASGAVGLLTQARAWPEVGRPRRAGVSSFGISGTNAHVIVEQAPDATPAEPGEVPVEGGGPVVGSPVVGLPVVPLVVTARSAGSLEAQVRRVGAVEASRLDVGVALAGRAVLEYRAVLLGDAVVRGVASEGRLAVVFTGQGSQRAGMGRELYDVFPVFAAAFDEVCAALDLPLHEVLGDESRLGQTGWAQPAIFAVEVALLALVRSWGVEPDVVAGHSIGEITAAYAAGVLSLADAARLVAARGRLMQALPAGGAMLAVGASEEDLRAAFPDIDIAAVNGPGSVVVSGPREDVERVAGLAAERGWKTSRLRTSHAFHSRLMEPMLAGFRSVVESLAFADPVIPAVSTVTGRPVETGQWSDPEYWVDQVRRPVRFADAAAGLDAERVLELGPDGVLTALVQGVTPDVRAVAALRRDRDEATTLLTAVAELFVDGQGVDWRALFDGTGARPAEVPTYPFSHQRYWLDTATDTGDVTAAGLYASGHPLLSAAMLLADGDGALLTGRLAAGTPGWLADHRVFGAVLVPGTALLDLVLAAGRRVGATSVDELILREPLVIPPQGGVRLQVRVGPADDADRRAVTVYAQPEDGDPGDWTTHAEGTLAPAADTDTETDTGTGTDADLSLVAWPPSDADEIAIDGLYDTLADAGLSYGPAFQGLRRVWRRGADVFAEVAVGEVVDGFGVHPALFDAALHGIGAGDLLPGGEVRLPFAFTGVRVTGAAAGELRVRLSRGESADTVRLLLADGAGLPVAEVDALLLRPVTAAQVSGGSAGRLLFGVEWVPQDVVPEAGAPVAMALGDRLPEPAAVVVVDATAPGAAFDRSAALLGLLQEWLADSAWADSRLVVRTFGAAGDEVTDPDGAALWGLVRSAQAEHPDRIHLLDASEDMALPLPEALVRDGVVRVPRLVRVQALDAGSGGADLGDGVVVITGATGTLGGLVARHLVQAHGVDDLLLLSRSGGEVEVEGARVRSVACDVGDADAVAAALRDEPVTAVIHAAGLLDDGMVESLTPERLERVFGAKVDAARNLAEATRGKRLGAFVLYSSAAGLFGNAGQANYAAANAFLDAYAVSLRAEGVPATSLAWGLWDAGMGGGLSDADRERMRRGGVLPLTAEQGLAAFDAALAAGRPLVAPLVIDTAALREAAGAPALLRGLVRAPARPAAGTALGRRLAGLPEEQRVAAVVGLVRAQVADVLGYGRAEDVDPRRAFSELGFDSLTAVELRNRLSTVTGLRLPSTLVFDYPNATVLAAHVGAELAGAARAVAAPAPAAHDDEPIAIVGMACRYPGGVASPEELWELVAAGRDAIGSFPVDRGWDVENLYHPDPDHPGTSYSREGGFLYEAGDFDPGLFGISPREALAMDPQHRLLLETSWEAFERAGIDPRALRGSRTGVFAGVMYGDYATVLEQAEAQVEGFMGTGGSIASGRVSYTFGLEGPAVTVDTACSSSLVALHLAVQALRSGECDAALAGGVTVMATPGTFVGFSRQRGLAADGRCKSFAEGADGTGWGEGVGMLLVERLSDAERLGHRVLAVVRGSAVNQDGASNGLTAPNGPSQQRVIRAALANAGLSPQDVDVIEAHGTGTALGDPIEAQALLATYGQDRDEPLWLGSIKSNLGHTQAAAGVAGIIKMVQAFRYGTLPKTLHVDAPTSQVDWSAGSVELLTEPRNWPQVGRARRAAVSSFGISGTNAHVILEGPPATAPVETTRPALPAVPVVLTAATDRALAGQAERLRAYLLAHPDASVADVAWTLAHRTPLPRRAVVPAADRDQLLSALVAPTAAEIRTGPLAVVFTGQGSQRAGMGRELYDVFPVFAAAFDEVCAALDLPLLDVLGDESRLGQTGWAQPAIFAVEVALLALVRSWGVEPDVVAGHSIGEITAAYAAGVLSLADAARLVAARGRLMQALPAGGAMLAVGTSEADLLAAFPDVDVAAVNGPASVVVSGPQADVERVAGLAAERGWKTSRLRTSHAFHSRLMEPMLAEFRSVVESLAFAEPVVPAVSTVTGRPVESGQWSDPEYWVDQVRRPVRFADAVAALDAGRVLELGPDGILTALVQDVAPDVRAVAALRRDRDEITTLLAALAELHSTGLTIDWRLVLGGGELLDLPSYAFDHQHFWPRRRTLRAADAAGLGLTETGHPLLGATIALPDAPESVLTGFLSVSTHPWLADHTVFGATVVPGTALVEMALAGGVRIGAPVLDELLLQAPLPLPASGGAQVRTTIGAPDGDGRHRVSIHARTDDEAPWTLHATGVLAPEHMAAAGEEADLVVWPPSGAEELALDGLYEAFADAGLLYGPAFRGLRRVWRRGVEVFAEVVTGEVVDGFGVHPALFDAALHALGVGGLLPAEGAQLPFAFAGVRMAGSATGTLRVRLAPGHTPDSVRLLLADGAGLPVTRIDGLTLRPVSAGQVSGGSADRLLFGVEWVPQDVVPEAGAPVVVALGDRLPEPAGVVVVDATAPGSAFDRSAALLGLLQEWVADPAWADSRLVVRTFGAAGEEIVDPDGAALWGLVRSAQAEHPGRIHLLDAPEVMVVPVPQAVVRDGVVRVPRLGRLKTPGTGSAHVDLGDGVVVVTGATGMLGGLVARHLVRAHGVGELLLLSRSGGAVEVEGARVRSLACDLSDADAVAAALRDEPVTAVVHAAGVLDDALLADLTPERLQRVFGAKVDAARNLRAATRDKRLSAFVVYSSAAGLFGNAGQANYAAANAFLDAYAVVLRAEGVPATSLAWGLWDAGMGEALTRADRERMRRGGVLPLTAEQGLAAFDAALAHGRPLIALLGVDTAALRAADFVPPLLAGLAPGRAPVAQGSPLSQRLAALPEHERGRAVLALVSAQVTAVLGYASPDQLDPDRAFSELGFDSLTAVELRNRLGTVTGLRLPSTLIFDYPNATLLAAFLGEQLSSRHGSVAVVTNRGRVDDDPVVIVGMACRYPGGVASPEELWELVAAGRDGVGFFPHDRGWDLENLYHPDPDHAGTSYTREGGFLYEAADFDPGLFGISPREALAMDPQQRLLLETSWEAFERAGIDPMGLRGRRIGVFAGVMYHDYGSQTAEVPPGVEGFLSTGSSGSVASGRVSYTFGLEGPAVTVDTACSSSLVALHLAVQALRSGECDAALAGGVTVMATPGTFVGFSRQRGLAADGRCKSFAEGADGTGWGEGVGMLLVERLSDAERLGHRVLAVVRGSAVNQDGASNGLTAPNGPSQQRVIRAALANAGLSPQDVDVVEAHGTGTALGDPIEAQALLATYGQRRSEPLWLGSIKSNLGHTQAAAGVAGIIKMVQAMRHGMLPKTLHVDAPTSQVDWSAGSVELLTDSRDWPAVDRARRAAVSSFGISGTNAHVILEAPADEPSPAPAVELPVVPVVLTAAEPDALREAAERLRLGLPADADLNQVGRTLATRARLRHRAVVVAGDRVGLDAGLAAVGAGVHPVAGVAVPGRLAVVFTGQGSQRAGMGRELYDVFPVFAAAFDEVCAALDLPLLDVLGDESRLGQTGWAQPAIFAVEVALLALVRSWGVEPDVVAGHSIGEITAAYAAGVLSLADAARLVAARGRLMQALPAGGAMLAVGTSEDDVREAFPDIDIAAVNGPASVVVSGPQADVERVAGLAAERGWKTSRLRTSHAFHSRLMEPMLAEFRSVVETLAFAEPAIPAVSTVTGAAVSPGQWSDPEYWVDQVRRPVRFADAVAALDAGRVLELGPDGILTAIVGDLRPELTAVAALRRGRAEAETLLTALGTLFVHGQTVDWQAALGDGLRADLPTYPFQHQRYWLDPTPPTGDVTTAGLDAPDHPLLAASVDVPDSGALLFTGTLGTASRPWLADHRVHDMTIVPGTALVELALAAGARAGTPAVDELVVRDPLTLPEGASVRLRVLVAAPDDTGRRALTIYSRPDDEQAAWVTNATGLLTEPESSEYGTDLVVWPPSGAEELGLDGLYEAFADAGLLYGPAFRGLRRVWRRGVEVFAEVVTGEVVDGFGVHPALFDAALHALGVGGLLPADGAQLPFSFSGIRWQRPAGTALRVRLTPGASTGTVRLALADASGLPVAEVDGLTLRPVSAGQVSGGSADRLLFGVEWVPQDVVPEAGAPVVVALGDRLPEPAGVVVVDATAPGSAFDRSAALLGLLQEWVADPAWADSRLVVRTFGAAGEEIVDPDGAALWGLVRSAQAEHPGRIHLLDAPEVMVVPVPEAVVRDGVVRVPRLGRLKTPGTGSAHVDLGDGVVVVTGATGMLGGLVARHLVRAHGVGELLLLSRSGGAVEVEGARVRSLACDLSDADAVAAALRDEPVTAVVHAAGVLDDALLADLTPERLRAVFGAKVDAARNLAEATRGKRLGAFVLYSSAAGLFGNAGQANYAAANAFLDAYAVSLRAEGVPATSLAWGLWDAGMGGGLSDADRERMRRGGVLPLTAEQGLAAFDAALSAGTPLVAPLVIDTTALRTALAVPPLLQGLAPARTGTGAANALGLRLATLPEAEREHAVLGLVRTQVAETLGYPSADRVAAGRAFTELGFDSLTAVELRNRLTAATGLRLPSTLVFDYPTVAALAGFVSGELAGRHTAIETAPAAVALDEPIAIVGMACRYPGGVASPEELWELVAAGRDGVGFFPEDRGWDLENLYHPDPDHPGTSYSREGGFLYEAADFDPAVFGISPREALAMDPQHRLLLETSWEAFERAGVDPLGLRGSRTGVFVGVMYNDYGLVLDQSTDNAEGFLGTSGSVASGRVSYTFGLEGPAVTVDTACSSSLVALHLAVQALRSGECDAALAGGVTVMATPGTFVGFSRQRGLAADGRCKSFAEVADGTGWGEGVGMLLVERLSDAERLGHRVLAVVRGSAVNQDGASNGLTAPNGPSQQRVIRAALANAGLSPQDVDVVEAHGTGTALGDPIEAQALLATYGQDRDEPLWLGSIKSNLGHTQAAAGVAGIIKMVQAFRYGTLPKTLHVDAPTSQVDWSAGSVELLTDSRDWPQVGRARRAAVSSFGISGTNAHVILEAPPATAPVEPAPPLPITPVALAAADDDALRVLACRLAERRDVPLGRLAAGLATRAALPRRAVVLAADHAALKESLTSDSGRAITGTATEGRLAVTFTGQGTQRAGMGRQLYDAFPVFAAAFDEACAATGLPLRDALADEELLHQTEWAQPAIFAVEVALLALVRSWGLTPEVVAGHSIGEIAAAYAAGVLTLADAAALVTARGRLMQALPAGGAMLAIGAAESEVREALPGLDIAAVNAPGSVVVSGDADAVGRAAALAADRGWKANRLRTSHAFHSRLMEPMLAEFRAVVETLTFAEPVIPAVSTVTGRPVEPGQWTDPGYWVRQVREPVRFADAVAALDAGRVLELGPDGVLTALVQDVAPDVTAVAALRRDRDEPATLLTAVAELFVHGQPVDWTALVGRAVEDLPTYPFRHRRFWPRPRTGVGGDVAGLGLTGTGHPVLGAAAEVPGSGVVLFTGSLSAVTHPWAADHTVHGRTVVPGAALAEMALAAGSQLGIPVLEELLLRTPLVLPGRITTQVRVTVGAPDDANRRPVSIHSRAGAGEPWTEHAAGLLSEGLPVELPAGRDTEPAAVTVPAGAEELDLTGFYPAMDAAGLGYGPAFQGLRRAWRAGHDVFAEIEVAEPAGGFALHPALLDSALHAIAAGGLITGTEVHLPFAFTGVRLLDGGGATTLRVRLSPDGPGGVRLTIADGTGLPVAQIERVALRPVTAEPGSDTAGLYTVDWRPAPVAVRPAEVTDGAEPAAWHHLPFGAPLPVLAGAPAVVVLDATAPPAGPALDPAADPGTDPAAVRRALATALGTLQEWVTDPVWADSRLVVLTSGAVATGPADPVPGLAHAALWGLVRAAQTENPDRFTLIDADPGPASGAVDGLVPDAVPGIVAAGLAQAAIRGDAVLVPRLAAMDGVRGVPQVPGLGDGTVVLTGATGALGGALARHLVATHRVKHLLLVSRRGPDAPGAAALVTELADAGAEVRLEACDLADPAAVRRLLGPVEVSAVLHAAGGTDDAMLASLTPDRLASVLAAKVDAAVNLRAATAGRPLSAFVLFSSVAGLLGNAGQANYAAANTYLDAYAARLRAEGVPATSMAWGLWETGLGSALSEADRDRLRRGGIVPLPTGAALDLFDAALGAGAALVAPLGLDLAALRRAAPGGLPEPLTGLVPAPARPAARPAAGRDRALTRQLVTLTAAEQTRTLLGLVRTHAVAVLGHAGPAEIGDTRAFGELGFDSLTAVEFRNRLAADTGLRLAPTLIFDHPTPLALAEALRGRLAPEDTEGDTVLLAELARLESSLGTSTPTEATRTAVALRLRAMLAVWTTGAGPAGDAPTDAPDADADIAAADDDELFSMLDNELGAN</sequence>
<evidence type="ECO:0000256" key="5">
    <source>
        <dbReference type="ARBA" id="ARBA00022679"/>
    </source>
</evidence>
<evidence type="ECO:0000256" key="8">
    <source>
        <dbReference type="ARBA" id="ARBA00023315"/>
    </source>
</evidence>
<dbReference type="InterPro" id="IPR020806">
    <property type="entry name" value="PKS_PP-bd"/>
</dbReference>
<dbReference type="SUPFAM" id="SSF47336">
    <property type="entry name" value="ACP-like"/>
    <property type="match status" value="4"/>
</dbReference>
<evidence type="ECO:0000256" key="3">
    <source>
        <dbReference type="ARBA" id="ARBA00022450"/>
    </source>
</evidence>
<dbReference type="InterPro" id="IPR032821">
    <property type="entry name" value="PKS_assoc"/>
</dbReference>
<feature type="compositionally biased region" description="Low complexity" evidence="10">
    <location>
        <begin position="1030"/>
        <end position="1050"/>
    </location>
</feature>
<dbReference type="InterPro" id="IPR016036">
    <property type="entry name" value="Malonyl_transacylase_ACP-bd"/>
</dbReference>
<dbReference type="SMART" id="SM00823">
    <property type="entry name" value="PKS_PP"/>
    <property type="match status" value="4"/>
</dbReference>
<keyword evidence="7" id="KW-0511">Multifunctional enzyme</keyword>
<dbReference type="InterPro" id="IPR009081">
    <property type="entry name" value="PP-bd_ACP"/>
</dbReference>
<dbReference type="Pfam" id="PF00109">
    <property type="entry name" value="ketoacyl-synt"/>
    <property type="match status" value="4"/>
</dbReference>
<gene>
    <name evidence="14" type="ORF">JOL79_24250</name>
</gene>
<dbReference type="GO" id="GO:0004312">
    <property type="term" value="F:fatty acid synthase activity"/>
    <property type="evidence" value="ECO:0007669"/>
    <property type="project" value="TreeGrafter"/>
</dbReference>
<dbReference type="Proteomes" id="UP000674234">
    <property type="component" value="Unassembled WGS sequence"/>
</dbReference>
<comment type="pathway">
    <text evidence="2">Antibiotic biosynthesis.</text>
</comment>
<feature type="region of interest" description="C-terminal hotdog fold" evidence="9">
    <location>
        <begin position="1061"/>
        <end position="1196"/>
    </location>
</feature>
<feature type="domain" description="PKS/mFAS DH" evidence="13">
    <location>
        <begin position="4211"/>
        <end position="4482"/>
    </location>
</feature>
<comment type="cofactor">
    <cofactor evidence="1">
        <name>pantetheine 4'-phosphate</name>
        <dbReference type="ChEBI" id="CHEBI:47942"/>
    </cofactor>
</comment>
<dbReference type="InterPro" id="IPR050091">
    <property type="entry name" value="PKS_NRPS_Biosynth_Enz"/>
</dbReference>
<feature type="active site" description="Proton donor; for dehydratase activity" evidence="9">
    <location>
        <position position="2759"/>
    </location>
</feature>
<feature type="region of interest" description="N-terminal hotdog fold" evidence="9">
    <location>
        <begin position="2565"/>
        <end position="2687"/>
    </location>
</feature>
<dbReference type="SUPFAM" id="SSF55048">
    <property type="entry name" value="Probable ACP-binding domain of malonyl-CoA ACP transacylase"/>
    <property type="match status" value="4"/>
</dbReference>
<feature type="domain" description="Carrier" evidence="11">
    <location>
        <begin position="3251"/>
        <end position="3326"/>
    </location>
</feature>
<dbReference type="InterPro" id="IPR055123">
    <property type="entry name" value="SpnB-like_Rossmann"/>
</dbReference>
<dbReference type="Pfam" id="PF08990">
    <property type="entry name" value="Docking"/>
    <property type="match status" value="1"/>
</dbReference>
<dbReference type="InterPro" id="IPR006162">
    <property type="entry name" value="Ppantetheine_attach_site"/>
</dbReference>
<feature type="domain" description="Carrier" evidence="11">
    <location>
        <begin position="1610"/>
        <end position="1685"/>
    </location>
</feature>
<dbReference type="FunFam" id="1.10.1200.10:FF:000007">
    <property type="entry name" value="Probable polyketide synthase pks17"/>
    <property type="match status" value="4"/>
</dbReference>
<feature type="active site" description="Proton donor; for dehydratase activity" evidence="9">
    <location>
        <position position="4404"/>
    </location>
</feature>
<feature type="region of interest" description="C-terminal hotdog fold" evidence="9">
    <location>
        <begin position="4347"/>
        <end position="4482"/>
    </location>
</feature>
<dbReference type="InterPro" id="IPR014030">
    <property type="entry name" value="Ketoacyl_synth_N"/>
</dbReference>
<dbReference type="GO" id="GO:0006633">
    <property type="term" value="P:fatty acid biosynthetic process"/>
    <property type="evidence" value="ECO:0007669"/>
    <property type="project" value="InterPro"/>
</dbReference>
<reference evidence="14" key="1">
    <citation type="submission" date="2021-02" db="EMBL/GenBank/DDBJ databases">
        <title>Draft genome sequence of Microbispora sp. RL4-1S isolated from rice leaves in Thailand.</title>
        <authorList>
            <person name="Muangham S."/>
            <person name="Duangmal K."/>
        </authorList>
    </citation>
    <scope>NUCLEOTIDE SEQUENCE</scope>
    <source>
        <strain evidence="14">RL4-1S</strain>
    </source>
</reference>
<feature type="region of interest" description="N-terminal hotdog fold" evidence="9">
    <location>
        <begin position="5849"/>
        <end position="5971"/>
    </location>
</feature>
<dbReference type="InterPro" id="IPR016035">
    <property type="entry name" value="Acyl_Trfase/lysoPLipase"/>
</dbReference>
<dbReference type="Gene3D" id="3.40.366.10">
    <property type="entry name" value="Malonyl-Coenzyme A Acyl Carrier Protein, domain 2"/>
    <property type="match status" value="4"/>
</dbReference>
<dbReference type="GO" id="GO:0033068">
    <property type="term" value="P:macrolide biosynthetic process"/>
    <property type="evidence" value="ECO:0007669"/>
    <property type="project" value="UniProtKB-ARBA"/>
</dbReference>
<dbReference type="SMART" id="SM01294">
    <property type="entry name" value="PKS_PP_betabranch"/>
    <property type="match status" value="3"/>
</dbReference>
<feature type="domain" description="Ketosynthase family 3 (KS3)" evidence="12">
    <location>
        <begin position="1702"/>
        <end position="2124"/>
    </location>
</feature>
<dbReference type="SMART" id="SM00822">
    <property type="entry name" value="PKS_KR"/>
    <property type="match status" value="4"/>
</dbReference>
<dbReference type="InterPro" id="IPR049900">
    <property type="entry name" value="PKS_mFAS_DH"/>
</dbReference>
<evidence type="ECO:0000313" key="15">
    <source>
        <dbReference type="Proteomes" id="UP000674234"/>
    </source>
</evidence>
<dbReference type="CDD" id="cd08956">
    <property type="entry name" value="KR_3_FAS_SDR_x"/>
    <property type="match status" value="4"/>
</dbReference>
<keyword evidence="6" id="KW-0045">Antibiotic biosynthesis</keyword>
<dbReference type="InterPro" id="IPR020841">
    <property type="entry name" value="PKS_Beta-ketoAc_synthase_dom"/>
</dbReference>
<dbReference type="InterPro" id="IPR014031">
    <property type="entry name" value="Ketoacyl_synth_C"/>
</dbReference>
<dbReference type="PROSITE" id="PS50075">
    <property type="entry name" value="CARRIER"/>
    <property type="match status" value="4"/>
</dbReference>
<evidence type="ECO:0000256" key="7">
    <source>
        <dbReference type="ARBA" id="ARBA00023268"/>
    </source>
</evidence>
<dbReference type="SMART" id="SM00825">
    <property type="entry name" value="PKS_KS"/>
    <property type="match status" value="4"/>
</dbReference>
<dbReference type="InterPro" id="IPR018201">
    <property type="entry name" value="Ketoacyl_synth_AS"/>
</dbReference>
<dbReference type="RefSeq" id="WP_210158205.1">
    <property type="nucleotide sequence ID" value="NZ_JAFCNB010000015.1"/>
</dbReference>
<dbReference type="InterPro" id="IPR036291">
    <property type="entry name" value="NAD(P)-bd_dom_sf"/>
</dbReference>
<protein>
    <submittedName>
        <fullName evidence="14">SDR family NAD(P)-dependent oxidoreductase</fullName>
    </submittedName>
</protein>
<dbReference type="SUPFAM" id="SSF53901">
    <property type="entry name" value="Thiolase-like"/>
    <property type="match status" value="4"/>
</dbReference>
<feature type="active site" description="Proton donor; for dehydratase activity" evidence="9">
    <location>
        <position position="1118"/>
    </location>
</feature>
<proteinExistence type="predicted"/>
<dbReference type="PROSITE" id="PS00606">
    <property type="entry name" value="KS3_1"/>
    <property type="match status" value="4"/>
</dbReference>
<feature type="domain" description="Ketosynthase family 3 (KS3)" evidence="12">
    <location>
        <begin position="4988"/>
        <end position="5410"/>
    </location>
</feature>
<dbReference type="Pfam" id="PF00550">
    <property type="entry name" value="PP-binding"/>
    <property type="match status" value="4"/>
</dbReference>
<dbReference type="PROSITE" id="PS00012">
    <property type="entry name" value="PHOSPHOPANTETHEINE"/>
    <property type="match status" value="3"/>
</dbReference>
<feature type="region of interest" description="N-terminal hotdog fold" evidence="9">
    <location>
        <begin position="914"/>
        <end position="1038"/>
    </location>
</feature>
<organism evidence="14 15">
    <name type="scientific">Microbispora oryzae</name>
    <dbReference type="NCBI Taxonomy" id="2806554"/>
    <lineage>
        <taxon>Bacteria</taxon>
        <taxon>Bacillati</taxon>
        <taxon>Actinomycetota</taxon>
        <taxon>Actinomycetes</taxon>
        <taxon>Streptosporangiales</taxon>
        <taxon>Streptosporangiaceae</taxon>
        <taxon>Microbispora</taxon>
    </lineage>
</organism>
<dbReference type="SMART" id="SM00826">
    <property type="entry name" value="PKS_DH"/>
    <property type="match status" value="4"/>
</dbReference>
<feature type="domain" description="Carrier" evidence="11">
    <location>
        <begin position="4896"/>
        <end position="4971"/>
    </location>
</feature>
<dbReference type="Gene3D" id="3.10.129.110">
    <property type="entry name" value="Polyketide synthase dehydratase"/>
    <property type="match status" value="4"/>
</dbReference>
<feature type="region of interest" description="C-terminal hotdog fold" evidence="9">
    <location>
        <begin position="5989"/>
        <end position="6124"/>
    </location>
</feature>
<feature type="region of interest" description="N-terminal hotdog fold" evidence="9">
    <location>
        <begin position="4211"/>
        <end position="4334"/>
    </location>
</feature>
<name>A0A940WJM1_9ACTN</name>
<evidence type="ECO:0000256" key="9">
    <source>
        <dbReference type="PROSITE-ProRule" id="PRU01363"/>
    </source>
</evidence>
<dbReference type="InterPro" id="IPR036736">
    <property type="entry name" value="ACP-like_sf"/>
</dbReference>
<dbReference type="InterPro" id="IPR049552">
    <property type="entry name" value="PKS_DH_N"/>
</dbReference>
<dbReference type="FunFam" id="3.40.47.10:FF:000019">
    <property type="entry name" value="Polyketide synthase type I"/>
    <property type="match status" value="4"/>
</dbReference>
<dbReference type="InterPro" id="IPR042104">
    <property type="entry name" value="PKS_dehydratase_sf"/>
</dbReference>
<feature type="active site" description="Proton acceptor; for dehydratase activity" evidence="9">
    <location>
        <position position="4243"/>
    </location>
</feature>
<dbReference type="InterPro" id="IPR049551">
    <property type="entry name" value="PKS_DH_C"/>
</dbReference>
<feature type="domain" description="PKS/mFAS DH" evidence="13">
    <location>
        <begin position="2565"/>
        <end position="2837"/>
    </location>
</feature>
<feature type="active site" description="Proton acceptor; for dehydratase activity" evidence="9">
    <location>
        <position position="2597"/>
    </location>
</feature>
<dbReference type="PROSITE" id="PS52019">
    <property type="entry name" value="PKS_MFAS_DH"/>
    <property type="match status" value="4"/>
</dbReference>
<dbReference type="CDD" id="cd00833">
    <property type="entry name" value="PKS"/>
    <property type="match status" value="4"/>
</dbReference>
<dbReference type="PROSITE" id="PS52004">
    <property type="entry name" value="KS3_2"/>
    <property type="match status" value="4"/>
</dbReference>
<dbReference type="InterPro" id="IPR014043">
    <property type="entry name" value="Acyl_transferase_dom"/>
</dbReference>
<dbReference type="EMBL" id="JAFCNB010000015">
    <property type="protein sequence ID" value="MBP2706924.1"/>
    <property type="molecule type" value="Genomic_DNA"/>
</dbReference>
<evidence type="ECO:0000259" key="12">
    <source>
        <dbReference type="PROSITE" id="PS52004"/>
    </source>
</evidence>
<dbReference type="Gene3D" id="3.30.70.3290">
    <property type="match status" value="4"/>
</dbReference>
<dbReference type="Pfam" id="PF16197">
    <property type="entry name" value="KAsynt_C_assoc"/>
    <property type="match status" value="3"/>
</dbReference>
<feature type="active site" description="Proton acceptor; for dehydratase activity" evidence="9">
    <location>
        <position position="946"/>
    </location>
</feature>
<dbReference type="InterPro" id="IPR013968">
    <property type="entry name" value="PKS_KR"/>
</dbReference>
<dbReference type="InterPro" id="IPR020807">
    <property type="entry name" value="PKS_DH"/>
</dbReference>
<dbReference type="Gene3D" id="3.40.50.720">
    <property type="entry name" value="NAD(P)-binding Rossmann-like Domain"/>
    <property type="match status" value="4"/>
</dbReference>
<dbReference type="Pfam" id="PF00698">
    <property type="entry name" value="Acyl_transf_1"/>
    <property type="match status" value="4"/>
</dbReference>
<evidence type="ECO:0000256" key="6">
    <source>
        <dbReference type="ARBA" id="ARBA00023194"/>
    </source>
</evidence>
<dbReference type="PANTHER" id="PTHR43775:SF51">
    <property type="entry name" value="INACTIVE PHENOLPHTHIOCEROL SYNTHESIS POLYKETIDE SYNTHASE TYPE I PKS1-RELATED"/>
    <property type="match status" value="1"/>
</dbReference>
<evidence type="ECO:0000259" key="11">
    <source>
        <dbReference type="PROSITE" id="PS50075"/>
    </source>
</evidence>
<dbReference type="InterPro" id="IPR016039">
    <property type="entry name" value="Thiolase-like"/>
</dbReference>
<feature type="domain" description="Ketosynthase family 3 (KS3)" evidence="12">
    <location>
        <begin position="48"/>
        <end position="473"/>
    </location>
</feature>